<dbReference type="RefSeq" id="WP_133192931.1">
    <property type="nucleotide sequence ID" value="NZ_JBHUCW010000015.1"/>
</dbReference>
<organism evidence="1 2">
    <name type="scientific">Paraburkholderia silviterrae</name>
    <dbReference type="NCBI Taxonomy" id="2528715"/>
    <lineage>
        <taxon>Bacteria</taxon>
        <taxon>Pseudomonadati</taxon>
        <taxon>Pseudomonadota</taxon>
        <taxon>Betaproteobacteria</taxon>
        <taxon>Burkholderiales</taxon>
        <taxon>Burkholderiaceae</taxon>
        <taxon>Paraburkholderia</taxon>
    </lineage>
</organism>
<dbReference type="OrthoDB" id="8447764at2"/>
<protein>
    <submittedName>
        <fullName evidence="1">Uncharacterized protein</fullName>
    </submittedName>
</protein>
<evidence type="ECO:0000313" key="1">
    <source>
        <dbReference type="EMBL" id="TDG25879.1"/>
    </source>
</evidence>
<evidence type="ECO:0000313" key="2">
    <source>
        <dbReference type="Proteomes" id="UP000295722"/>
    </source>
</evidence>
<sequence>MNSRNFETLLLELDPVEMRLHSVRNHHVNGLDYLCLHRSDKMTVKLYFIDPETIPRTPGEFLVTPHTHRYAFESTVLSGCIYHLRFEECEGNYWHRSRYVPEIRACEFESDTGLRVVDKEIHEVGSEYWVDVSEIHTLIASSRPTLLGLVQYSDTRSTSQVYVAKEKEMIYPASRKPTIEETRALRDIALAMIKTSR</sequence>
<reference evidence="1 2" key="1">
    <citation type="submission" date="2019-03" db="EMBL/GenBank/DDBJ databases">
        <title>Paraburkholderia sp. 4M-K11, isolated from subtropical forest soil.</title>
        <authorList>
            <person name="Gao Z.-H."/>
            <person name="Qiu L.-H."/>
        </authorList>
    </citation>
    <scope>NUCLEOTIDE SEQUENCE [LARGE SCALE GENOMIC DNA]</scope>
    <source>
        <strain evidence="1 2">4M-K11</strain>
    </source>
</reference>
<gene>
    <name evidence="1" type="ORF">EYW47_00470</name>
</gene>
<dbReference type="Proteomes" id="UP000295722">
    <property type="component" value="Unassembled WGS sequence"/>
</dbReference>
<comment type="caution">
    <text evidence="1">The sequence shown here is derived from an EMBL/GenBank/DDBJ whole genome shotgun (WGS) entry which is preliminary data.</text>
</comment>
<dbReference type="AlphaFoldDB" id="A0A4R5MF49"/>
<proteinExistence type="predicted"/>
<dbReference type="EMBL" id="SMRP01000001">
    <property type="protein sequence ID" value="TDG25879.1"/>
    <property type="molecule type" value="Genomic_DNA"/>
</dbReference>
<accession>A0A4R5MF49</accession>
<keyword evidence="2" id="KW-1185">Reference proteome</keyword>
<name>A0A4R5MF49_9BURK</name>